<dbReference type="RefSeq" id="WP_188217219.1">
    <property type="nucleotide sequence ID" value="NZ_BAABGH010000017.1"/>
</dbReference>
<proteinExistence type="predicted"/>
<evidence type="ECO:0000313" key="3">
    <source>
        <dbReference type="EMBL" id="MBD0836723.1"/>
    </source>
</evidence>
<accession>A0A8J6Q9I7</accession>
<comment type="caution">
    <text evidence="3">The sequence shown here is derived from an EMBL/GenBank/DDBJ whole genome shotgun (WGS) entry which is preliminary data.</text>
</comment>
<evidence type="ECO:0000313" key="4">
    <source>
        <dbReference type="Proteomes" id="UP000602057"/>
    </source>
</evidence>
<protein>
    <submittedName>
        <fullName evidence="3">DUF2807 domain-containing protein</fullName>
    </submittedName>
</protein>
<organism evidence="3 4">
    <name type="scientific">Aestuariibaculum suncheonense</name>
    <dbReference type="NCBI Taxonomy" id="1028745"/>
    <lineage>
        <taxon>Bacteria</taxon>
        <taxon>Pseudomonadati</taxon>
        <taxon>Bacteroidota</taxon>
        <taxon>Flavobacteriia</taxon>
        <taxon>Flavobacteriales</taxon>
        <taxon>Flavobacteriaceae</taxon>
    </lineage>
</organism>
<feature type="signal peptide" evidence="1">
    <location>
        <begin position="1"/>
        <end position="18"/>
    </location>
</feature>
<dbReference type="Pfam" id="PF10988">
    <property type="entry name" value="DUF2807"/>
    <property type="match status" value="1"/>
</dbReference>
<keyword evidence="1" id="KW-0732">Signal</keyword>
<name>A0A8J6Q9I7_9FLAO</name>
<feature type="chain" id="PRO_5035325426" evidence="1">
    <location>
        <begin position="19"/>
        <end position="224"/>
    </location>
</feature>
<dbReference type="InterPro" id="IPR021255">
    <property type="entry name" value="DUF2807"/>
</dbReference>
<evidence type="ECO:0000259" key="2">
    <source>
        <dbReference type="Pfam" id="PF10988"/>
    </source>
</evidence>
<gene>
    <name evidence="3" type="ORF">ICJ84_14900</name>
</gene>
<evidence type="ECO:0000256" key="1">
    <source>
        <dbReference type="SAM" id="SignalP"/>
    </source>
</evidence>
<feature type="domain" description="Putative auto-transporter adhesin head GIN" evidence="2">
    <location>
        <begin position="28"/>
        <end position="207"/>
    </location>
</feature>
<dbReference type="EMBL" id="JACVXC010000007">
    <property type="protein sequence ID" value="MBD0836723.1"/>
    <property type="molecule type" value="Genomic_DNA"/>
</dbReference>
<dbReference type="AlphaFoldDB" id="A0A8J6Q9I7"/>
<keyword evidence="4" id="KW-1185">Reference proteome</keyword>
<reference evidence="3" key="1">
    <citation type="journal article" date="2013" name="Int. J. Syst. Evol. Microbiol.">
        <title>Aestuariibaculum suncheonense gen. nov., sp. nov., a marine bacterium of the family Flavobacteriaceae isolated from a tidal flat and emended descriptions of the genera Gaetbulibacter and Tamlana.</title>
        <authorList>
            <person name="Jeong S.H."/>
            <person name="Park M.S."/>
            <person name="Jin H.M."/>
            <person name="Lee K."/>
            <person name="Park W."/>
            <person name="Jeon C.O."/>
        </authorList>
    </citation>
    <scope>NUCLEOTIDE SEQUENCE</scope>
    <source>
        <strain evidence="3">SC17</strain>
    </source>
</reference>
<dbReference type="Gene3D" id="2.160.20.120">
    <property type="match status" value="1"/>
</dbReference>
<sequence>MKSLVKIVILCITTLIYAQDPVETSVGEFNELKVYDLIQVKLVKSNENKAVVTGKNKNNVVFNNKNGILKIKMEFEKIFDGDATEVVLYYTSFDIIDVNEGAKVESDDEIKQFEVNLRAQEGGSINVPVNVSVINVKSVTGGIVEVKGITKEQTIALRTGGVYKGTNLESQYADVSINAAGEGYVRASKQVDATIRAGGNVYVYGKPTTINETTVIGGKVHRMN</sequence>
<dbReference type="Proteomes" id="UP000602057">
    <property type="component" value="Unassembled WGS sequence"/>
</dbReference>
<reference evidence="3" key="2">
    <citation type="submission" date="2020-09" db="EMBL/GenBank/DDBJ databases">
        <authorList>
            <person name="Wu Z."/>
        </authorList>
    </citation>
    <scope>NUCLEOTIDE SEQUENCE</scope>
    <source>
        <strain evidence="3">SC17</strain>
    </source>
</reference>